<evidence type="ECO:0000313" key="2">
    <source>
        <dbReference type="EMBL" id="KGN50435.1"/>
    </source>
</evidence>
<gene>
    <name evidence="2" type="ORF">Csa_5G174610</name>
</gene>
<dbReference type="Gramene" id="KGN50435">
    <property type="protein sequence ID" value="KGN50435"/>
    <property type="gene ID" value="Csa_5G174610"/>
</dbReference>
<dbReference type="Proteomes" id="UP000029981">
    <property type="component" value="Chromosome 5"/>
</dbReference>
<organism evidence="2 3">
    <name type="scientific">Cucumis sativus</name>
    <name type="common">Cucumber</name>
    <dbReference type="NCBI Taxonomy" id="3659"/>
    <lineage>
        <taxon>Eukaryota</taxon>
        <taxon>Viridiplantae</taxon>
        <taxon>Streptophyta</taxon>
        <taxon>Embryophyta</taxon>
        <taxon>Tracheophyta</taxon>
        <taxon>Spermatophyta</taxon>
        <taxon>Magnoliopsida</taxon>
        <taxon>eudicotyledons</taxon>
        <taxon>Gunneridae</taxon>
        <taxon>Pentapetalae</taxon>
        <taxon>rosids</taxon>
        <taxon>fabids</taxon>
        <taxon>Cucurbitales</taxon>
        <taxon>Cucurbitaceae</taxon>
        <taxon>Benincaseae</taxon>
        <taxon>Cucumis</taxon>
    </lineage>
</organism>
<accession>A0A0A0KL86</accession>
<sequence>MSICFNSGERIENLEERINLHRTALVGDWENALSILDDNESLFNERQGAKHINFVEKLVKQMIKEEVCKKNRHKNAALCFAAASGVVIINCMLRLWIIRTKNFHLFTALAILLVSWQKITTHIDEEITRSMKILKKYREAKTYVHGKIGADFLYFLGEDFNSFSDEFLQLSRSLFYSLL</sequence>
<reference evidence="2 3" key="3">
    <citation type="journal article" date="2010" name="BMC Genomics">
        <title>Transcriptome sequencing and comparative analysis of cucumber flowers with different sex types.</title>
        <authorList>
            <person name="Guo S."/>
            <person name="Zheng Y."/>
            <person name="Joung J.G."/>
            <person name="Liu S."/>
            <person name="Zhang Z."/>
            <person name="Crasta O.R."/>
            <person name="Sobral B.W."/>
            <person name="Xu Y."/>
            <person name="Huang S."/>
            <person name="Fei Z."/>
        </authorList>
    </citation>
    <scope>NUCLEOTIDE SEQUENCE [LARGE SCALE GENOMIC DNA]</scope>
    <source>
        <strain evidence="3">cv. 9930</strain>
    </source>
</reference>
<dbReference type="EMBL" id="CM002926">
    <property type="protein sequence ID" value="KGN50435.1"/>
    <property type="molecule type" value="Genomic_DNA"/>
</dbReference>
<evidence type="ECO:0000256" key="1">
    <source>
        <dbReference type="SAM" id="Phobius"/>
    </source>
</evidence>
<reference evidence="2 3" key="2">
    <citation type="journal article" date="2009" name="PLoS ONE">
        <title>An integrated genetic and cytogenetic map of the cucumber genome.</title>
        <authorList>
            <person name="Ren Y."/>
            <person name="Zhang Z."/>
            <person name="Liu J."/>
            <person name="Staub J.E."/>
            <person name="Han Y."/>
            <person name="Cheng Z."/>
            <person name="Li X."/>
            <person name="Lu J."/>
            <person name="Miao H."/>
            <person name="Kang H."/>
            <person name="Xie B."/>
            <person name="Gu X."/>
            <person name="Wang X."/>
            <person name="Du Y."/>
            <person name="Jin W."/>
            <person name="Huang S."/>
        </authorList>
    </citation>
    <scope>NUCLEOTIDE SEQUENCE [LARGE SCALE GENOMIC DNA]</scope>
    <source>
        <strain evidence="3">cv. 9930</strain>
    </source>
</reference>
<evidence type="ECO:0000313" key="3">
    <source>
        <dbReference type="Proteomes" id="UP000029981"/>
    </source>
</evidence>
<dbReference type="AlphaFoldDB" id="A0A0A0KL86"/>
<keyword evidence="1" id="KW-0472">Membrane</keyword>
<keyword evidence="3" id="KW-1185">Reference proteome</keyword>
<reference evidence="2 3" key="4">
    <citation type="journal article" date="2011" name="BMC Genomics">
        <title>RNA-Seq improves annotation of protein-coding genes in the cucumber genome.</title>
        <authorList>
            <person name="Li Z."/>
            <person name="Zhang Z."/>
            <person name="Yan P."/>
            <person name="Huang S."/>
            <person name="Fei Z."/>
            <person name="Lin K."/>
        </authorList>
    </citation>
    <scope>NUCLEOTIDE SEQUENCE [LARGE SCALE GENOMIC DNA]</scope>
    <source>
        <strain evidence="3">cv. 9930</strain>
    </source>
</reference>
<feature type="transmembrane region" description="Helical" evidence="1">
    <location>
        <begin position="76"/>
        <end position="97"/>
    </location>
</feature>
<name>A0A0A0KL86_CUCSA</name>
<reference evidence="2 3" key="1">
    <citation type="journal article" date="2009" name="Nat. Genet.">
        <title>The genome of the cucumber, Cucumis sativus L.</title>
        <authorList>
            <person name="Huang S."/>
            <person name="Li R."/>
            <person name="Zhang Z."/>
            <person name="Li L."/>
            <person name="Gu X."/>
            <person name="Fan W."/>
            <person name="Lucas W.J."/>
            <person name="Wang X."/>
            <person name="Xie B."/>
            <person name="Ni P."/>
            <person name="Ren Y."/>
            <person name="Zhu H."/>
            <person name="Li J."/>
            <person name="Lin K."/>
            <person name="Jin W."/>
            <person name="Fei Z."/>
            <person name="Li G."/>
            <person name="Staub J."/>
            <person name="Kilian A."/>
            <person name="van der Vossen E.A."/>
            <person name="Wu Y."/>
            <person name="Guo J."/>
            <person name="He J."/>
            <person name="Jia Z."/>
            <person name="Ren Y."/>
            <person name="Tian G."/>
            <person name="Lu Y."/>
            <person name="Ruan J."/>
            <person name="Qian W."/>
            <person name="Wang M."/>
            <person name="Huang Q."/>
            <person name="Li B."/>
            <person name="Xuan Z."/>
            <person name="Cao J."/>
            <person name="Asan"/>
            <person name="Wu Z."/>
            <person name="Zhang J."/>
            <person name="Cai Q."/>
            <person name="Bai Y."/>
            <person name="Zhao B."/>
            <person name="Han Y."/>
            <person name="Li Y."/>
            <person name="Li X."/>
            <person name="Wang S."/>
            <person name="Shi Q."/>
            <person name="Liu S."/>
            <person name="Cho W.K."/>
            <person name="Kim J.Y."/>
            <person name="Xu Y."/>
            <person name="Heller-Uszynska K."/>
            <person name="Miao H."/>
            <person name="Cheng Z."/>
            <person name="Zhang S."/>
            <person name="Wu J."/>
            <person name="Yang Y."/>
            <person name="Kang H."/>
            <person name="Li M."/>
            <person name="Liang H."/>
            <person name="Ren X."/>
            <person name="Shi Z."/>
            <person name="Wen M."/>
            <person name="Jian M."/>
            <person name="Yang H."/>
            <person name="Zhang G."/>
            <person name="Yang Z."/>
            <person name="Chen R."/>
            <person name="Liu S."/>
            <person name="Li J."/>
            <person name="Ma L."/>
            <person name="Liu H."/>
            <person name="Zhou Y."/>
            <person name="Zhao J."/>
            <person name="Fang X."/>
            <person name="Li G."/>
            <person name="Fang L."/>
            <person name="Li Y."/>
            <person name="Liu D."/>
            <person name="Zheng H."/>
            <person name="Zhang Y."/>
            <person name="Qin N."/>
            <person name="Li Z."/>
            <person name="Yang G."/>
            <person name="Yang S."/>
            <person name="Bolund L."/>
            <person name="Kristiansen K."/>
            <person name="Zheng H."/>
            <person name="Li S."/>
            <person name="Zhang X."/>
            <person name="Yang H."/>
            <person name="Wang J."/>
            <person name="Sun R."/>
            <person name="Zhang B."/>
            <person name="Jiang S."/>
            <person name="Wang J."/>
            <person name="Du Y."/>
            <person name="Li S."/>
        </authorList>
    </citation>
    <scope>NUCLEOTIDE SEQUENCE [LARGE SCALE GENOMIC DNA]</scope>
    <source>
        <strain evidence="3">cv. 9930</strain>
    </source>
</reference>
<keyword evidence="1" id="KW-0812">Transmembrane</keyword>
<protein>
    <submittedName>
        <fullName evidence="2">Uncharacterized protein</fullName>
    </submittedName>
</protein>
<keyword evidence="1" id="KW-1133">Transmembrane helix</keyword>
<proteinExistence type="predicted"/>